<dbReference type="AlphaFoldDB" id="A0A934K948"/>
<dbReference type="Gene3D" id="3.90.550.10">
    <property type="entry name" value="Spore Coat Polysaccharide Biosynthesis Protein SpsA, Chain A"/>
    <property type="match status" value="1"/>
</dbReference>
<proteinExistence type="predicted"/>
<dbReference type="InterPro" id="IPR001173">
    <property type="entry name" value="Glyco_trans_2-like"/>
</dbReference>
<evidence type="ECO:0000256" key="1">
    <source>
        <dbReference type="SAM" id="Phobius"/>
    </source>
</evidence>
<dbReference type="CDD" id="cd04179">
    <property type="entry name" value="DPM_DPG-synthase_like"/>
    <property type="match status" value="1"/>
</dbReference>
<dbReference type="PANTHER" id="PTHR48090">
    <property type="entry name" value="UNDECAPRENYL-PHOSPHATE 4-DEOXY-4-FORMAMIDO-L-ARABINOSE TRANSFERASE-RELATED"/>
    <property type="match status" value="1"/>
</dbReference>
<dbReference type="Pfam" id="PF26629">
    <property type="entry name" value="GT2_TM_C"/>
    <property type="match status" value="1"/>
</dbReference>
<dbReference type="InterPro" id="IPR029044">
    <property type="entry name" value="Nucleotide-diphossugar_trans"/>
</dbReference>
<dbReference type="InterPro" id="IPR050256">
    <property type="entry name" value="Glycosyltransferase_2"/>
</dbReference>
<feature type="transmembrane region" description="Helical" evidence="1">
    <location>
        <begin position="304"/>
        <end position="330"/>
    </location>
</feature>
<protein>
    <submittedName>
        <fullName evidence="4">Glycosyltransferase family 2 protein</fullName>
    </submittedName>
</protein>
<feature type="transmembrane region" description="Helical" evidence="1">
    <location>
        <begin position="271"/>
        <end position="292"/>
    </location>
</feature>
<comment type="caution">
    <text evidence="4">The sequence shown here is derived from an EMBL/GenBank/DDBJ whole genome shotgun (WGS) entry which is preliminary data.</text>
</comment>
<keyword evidence="5" id="KW-1185">Reference proteome</keyword>
<dbReference type="PANTHER" id="PTHR48090:SF7">
    <property type="entry name" value="RFBJ PROTEIN"/>
    <property type="match status" value="1"/>
</dbReference>
<feature type="domain" description="Low-salt glycan biosynthesis hexosyltransferase Agl6 C-terminal transmembrane region" evidence="3">
    <location>
        <begin position="334"/>
        <end position="412"/>
    </location>
</feature>
<feature type="transmembrane region" description="Helical" evidence="1">
    <location>
        <begin position="385"/>
        <end position="409"/>
    </location>
</feature>
<feature type="domain" description="Glycosyltransferase 2-like" evidence="2">
    <location>
        <begin position="41"/>
        <end position="199"/>
    </location>
</feature>
<evidence type="ECO:0000259" key="3">
    <source>
        <dbReference type="Pfam" id="PF26629"/>
    </source>
</evidence>
<gene>
    <name evidence="4" type="ORF">JF922_07795</name>
</gene>
<dbReference type="Proteomes" id="UP000612893">
    <property type="component" value="Unassembled WGS sequence"/>
</dbReference>
<feature type="transmembrane region" description="Helical" evidence="1">
    <location>
        <begin position="351"/>
        <end position="373"/>
    </location>
</feature>
<evidence type="ECO:0000313" key="5">
    <source>
        <dbReference type="Proteomes" id="UP000612893"/>
    </source>
</evidence>
<reference evidence="4" key="1">
    <citation type="submission" date="2020-10" db="EMBL/GenBank/DDBJ databases">
        <title>Ca. Dormibacterota MAGs.</title>
        <authorList>
            <person name="Montgomery K."/>
        </authorList>
    </citation>
    <scope>NUCLEOTIDE SEQUENCE [LARGE SCALE GENOMIC DNA]</scope>
    <source>
        <strain evidence="4">SC8812_S17_10</strain>
    </source>
</reference>
<evidence type="ECO:0000313" key="4">
    <source>
        <dbReference type="EMBL" id="MBJ7597975.1"/>
    </source>
</evidence>
<name>A0A934K948_9BACT</name>
<sequence length="424" mass="47306">MIQDKSVGARRIVASPSATARDDVELRLLVPGDDVPDPELSIVIPALNEEKTVGDFVDWCKEGLADARISGEVLIIDSSNDRTAEIAVARGARVLRTPRRGLGRAYIDALPYIRGRYVLMGDADCTYDFRLLSPFLKQFHQGYEFVMGSRWKGSIEPGSMPAMHRWVGTPVTTWILNVVYSSRFSDIHCGMRGITKEALARMDLQSQSWEYASEMVLKSVHMKLRTAEVPVRFLKDREGRLSHHKRAGWFSPFHAAWINLRATFVYGAEFFTFRPGLAILVLGLLLTLPLTFGPLTVGPIHFSLYWMLLGLTLAVVGLQSFYVGCLAKVLHDYTGSARRRWLGAFPYTRTVLVSGAAFVVGFALDVVLLVDYLRSSLSLSPSDRIPYLGVLGLLLLIASFLTFGFNLLLHALALRSENVYGPYR</sequence>
<accession>A0A934K948</accession>
<keyword evidence="1" id="KW-0812">Transmembrane</keyword>
<organism evidence="4 5">
    <name type="scientific">Candidatus Nephthysia bennettiae</name>
    <dbReference type="NCBI Taxonomy" id="3127016"/>
    <lineage>
        <taxon>Bacteria</taxon>
        <taxon>Bacillati</taxon>
        <taxon>Candidatus Dormiibacterota</taxon>
        <taxon>Candidatus Dormibacteria</taxon>
        <taxon>Candidatus Dormibacterales</taxon>
        <taxon>Candidatus Dormibacteraceae</taxon>
        <taxon>Candidatus Nephthysia</taxon>
    </lineage>
</organism>
<keyword evidence="1" id="KW-1133">Transmembrane helix</keyword>
<dbReference type="InterPro" id="IPR058718">
    <property type="entry name" value="Agl6_TM_C"/>
</dbReference>
<keyword evidence="1" id="KW-0472">Membrane</keyword>
<dbReference type="EMBL" id="JAEKNR010000087">
    <property type="protein sequence ID" value="MBJ7597975.1"/>
    <property type="molecule type" value="Genomic_DNA"/>
</dbReference>
<dbReference type="SUPFAM" id="SSF53448">
    <property type="entry name" value="Nucleotide-diphospho-sugar transferases"/>
    <property type="match status" value="1"/>
</dbReference>
<evidence type="ECO:0000259" key="2">
    <source>
        <dbReference type="Pfam" id="PF00535"/>
    </source>
</evidence>
<dbReference type="Pfam" id="PF00535">
    <property type="entry name" value="Glycos_transf_2"/>
    <property type="match status" value="1"/>
</dbReference>